<feature type="transmembrane region" description="Helical" evidence="6">
    <location>
        <begin position="213"/>
        <end position="234"/>
    </location>
</feature>
<dbReference type="EMBL" id="JAATVY010000010">
    <property type="protein sequence ID" value="NJC71190.1"/>
    <property type="molecule type" value="Genomic_DNA"/>
</dbReference>
<feature type="transmembrane region" description="Helical" evidence="6">
    <location>
        <begin position="41"/>
        <end position="62"/>
    </location>
</feature>
<keyword evidence="8" id="KW-1185">Reference proteome</keyword>
<evidence type="ECO:0000256" key="2">
    <source>
        <dbReference type="ARBA" id="ARBA00022475"/>
    </source>
</evidence>
<reference evidence="7 8" key="1">
    <citation type="submission" date="2020-03" db="EMBL/GenBank/DDBJ databases">
        <title>WGS of the type strain of Planosporangium spp.</title>
        <authorList>
            <person name="Thawai C."/>
        </authorList>
    </citation>
    <scope>NUCLEOTIDE SEQUENCE [LARGE SCALE GENOMIC DNA]</scope>
    <source>
        <strain evidence="7 8">TBRC 5610</strain>
    </source>
</reference>
<name>A0ABX0XYN7_9ACTN</name>
<gene>
    <name evidence="7" type="ORF">HC031_15935</name>
</gene>
<evidence type="ECO:0000256" key="6">
    <source>
        <dbReference type="SAM" id="Phobius"/>
    </source>
</evidence>
<evidence type="ECO:0000256" key="3">
    <source>
        <dbReference type="ARBA" id="ARBA00022692"/>
    </source>
</evidence>
<keyword evidence="3 6" id="KW-0812">Transmembrane</keyword>
<evidence type="ECO:0000256" key="4">
    <source>
        <dbReference type="ARBA" id="ARBA00022989"/>
    </source>
</evidence>
<keyword evidence="2" id="KW-1003">Cell membrane</keyword>
<comment type="subcellular location">
    <subcellularLocation>
        <location evidence="1">Cell membrane</location>
        <topology evidence="1">Multi-pass membrane protein</topology>
    </subcellularLocation>
</comment>
<feature type="transmembrane region" description="Helical" evidence="6">
    <location>
        <begin position="180"/>
        <end position="201"/>
    </location>
</feature>
<evidence type="ECO:0000313" key="7">
    <source>
        <dbReference type="EMBL" id="NJC71190.1"/>
    </source>
</evidence>
<dbReference type="PANTHER" id="PTHR30213">
    <property type="entry name" value="INNER MEMBRANE PROTEIN YHJD"/>
    <property type="match status" value="1"/>
</dbReference>
<accession>A0ABX0XYN7</accession>
<proteinExistence type="predicted"/>
<feature type="transmembrane region" description="Helical" evidence="6">
    <location>
        <begin position="145"/>
        <end position="168"/>
    </location>
</feature>
<feature type="transmembrane region" description="Helical" evidence="6">
    <location>
        <begin position="246"/>
        <end position="268"/>
    </location>
</feature>
<organism evidence="7 8">
    <name type="scientific">Planosporangium thailandense</name>
    <dbReference type="NCBI Taxonomy" id="765197"/>
    <lineage>
        <taxon>Bacteria</taxon>
        <taxon>Bacillati</taxon>
        <taxon>Actinomycetota</taxon>
        <taxon>Actinomycetes</taxon>
        <taxon>Micromonosporales</taxon>
        <taxon>Micromonosporaceae</taxon>
        <taxon>Planosporangium</taxon>
    </lineage>
</organism>
<keyword evidence="4 6" id="KW-1133">Transmembrane helix</keyword>
<dbReference type="InterPro" id="IPR017039">
    <property type="entry name" value="Virul_fac_BrkB"/>
</dbReference>
<dbReference type="Proteomes" id="UP000722989">
    <property type="component" value="Unassembled WGS sequence"/>
</dbReference>
<evidence type="ECO:0000256" key="1">
    <source>
        <dbReference type="ARBA" id="ARBA00004651"/>
    </source>
</evidence>
<dbReference type="PIRSF" id="PIRSF035875">
    <property type="entry name" value="RNase_BN"/>
    <property type="match status" value="1"/>
</dbReference>
<evidence type="ECO:0000256" key="5">
    <source>
        <dbReference type="ARBA" id="ARBA00023136"/>
    </source>
</evidence>
<protein>
    <submittedName>
        <fullName evidence="7">YihY/virulence factor BrkB family protein</fullName>
    </submittedName>
</protein>
<dbReference type="RefSeq" id="WP_167926104.1">
    <property type="nucleotide sequence ID" value="NZ_JAATVY010000010.1"/>
</dbReference>
<dbReference type="Pfam" id="PF03631">
    <property type="entry name" value="Virul_fac_BrkB"/>
    <property type="match status" value="1"/>
</dbReference>
<sequence length="325" mass="35357">MTAVGRLDRYQRKHTWLGFPLAVIYKFFDDRGPYLAALVTYYGFVSLFPLLLLFLSALGFFLQSHPDLQHRLVQSALKDLPVIGSELRNNVGGFRGSGTRLAFSVLGTLYGALGAMQAAQAGFNRIYGVPRNEQPNPLLSRLRSLGLLLLLGSAVVLSTAVATLVSTAGTVIRLGPGVRIVGYLLSFGINAGLFTTAMQLLTARKLRTRHVIVGGLIAAAAWLALQTVGASYLARRLSHASALYGAFGLVLAALAWIYLQAFVLMLAAEINMVADHRLWPRALLTPFTDDVDLTEADRRVYAMYVAAQRFKGFETVAVDLSRPPS</sequence>
<dbReference type="PANTHER" id="PTHR30213:SF1">
    <property type="entry name" value="INNER MEMBRANE PROTEIN YHJD"/>
    <property type="match status" value="1"/>
</dbReference>
<evidence type="ECO:0000313" key="8">
    <source>
        <dbReference type="Proteomes" id="UP000722989"/>
    </source>
</evidence>
<keyword evidence="5 6" id="KW-0472">Membrane</keyword>
<comment type="caution">
    <text evidence="7">The sequence shown here is derived from an EMBL/GenBank/DDBJ whole genome shotgun (WGS) entry which is preliminary data.</text>
</comment>